<name>A0ABU3CVK8_9FLAO</name>
<keyword evidence="1" id="KW-0472">Membrane</keyword>
<protein>
    <submittedName>
        <fullName evidence="2">Uncharacterized protein</fullName>
    </submittedName>
</protein>
<keyword evidence="3" id="KW-1185">Reference proteome</keyword>
<keyword evidence="1" id="KW-1133">Transmembrane helix</keyword>
<feature type="transmembrane region" description="Helical" evidence="1">
    <location>
        <begin position="103"/>
        <end position="123"/>
    </location>
</feature>
<sequence length="137" mass="16278">MTNLKIKRNSEWANKMRSFKLILDGELLDTIEDGEIKEFEISAGNHTLQAKIDWCTSRPINFEIIEGEEKLVEVKGFVFSNWFLPIALFNAFLYFFLDIVYDIHSVYLAFLMFLFLGYLVYFITFGRNDYLRLIEYN</sequence>
<dbReference type="EMBL" id="JAVRHP010000042">
    <property type="protein sequence ID" value="MDT0650385.1"/>
    <property type="molecule type" value="Genomic_DNA"/>
</dbReference>
<evidence type="ECO:0000313" key="3">
    <source>
        <dbReference type="Proteomes" id="UP001248819"/>
    </source>
</evidence>
<keyword evidence="1" id="KW-0812">Transmembrane</keyword>
<feature type="transmembrane region" description="Helical" evidence="1">
    <location>
        <begin position="77"/>
        <end position="97"/>
    </location>
</feature>
<evidence type="ECO:0000256" key="1">
    <source>
        <dbReference type="SAM" id="Phobius"/>
    </source>
</evidence>
<gene>
    <name evidence="2" type="ORF">RM529_09525</name>
</gene>
<dbReference type="RefSeq" id="WP_311484566.1">
    <property type="nucleotide sequence ID" value="NZ_JAVRHP010000042.1"/>
</dbReference>
<reference evidence="2 3" key="1">
    <citation type="submission" date="2023-09" db="EMBL/GenBank/DDBJ databases">
        <authorList>
            <person name="Rey-Velasco X."/>
        </authorList>
    </citation>
    <scope>NUCLEOTIDE SEQUENCE [LARGE SCALE GENOMIC DNA]</scope>
    <source>
        <strain evidence="2 3">F297</strain>
    </source>
</reference>
<dbReference type="Proteomes" id="UP001248819">
    <property type="component" value="Unassembled WGS sequence"/>
</dbReference>
<comment type="caution">
    <text evidence="2">The sequence shown here is derived from an EMBL/GenBank/DDBJ whole genome shotgun (WGS) entry which is preliminary data.</text>
</comment>
<organism evidence="2 3">
    <name type="scientific">Autumnicola edwardsiae</name>
    <dbReference type="NCBI Taxonomy" id="3075594"/>
    <lineage>
        <taxon>Bacteria</taxon>
        <taxon>Pseudomonadati</taxon>
        <taxon>Bacteroidota</taxon>
        <taxon>Flavobacteriia</taxon>
        <taxon>Flavobacteriales</taxon>
        <taxon>Flavobacteriaceae</taxon>
        <taxon>Autumnicola</taxon>
    </lineage>
</organism>
<accession>A0ABU3CVK8</accession>
<proteinExistence type="predicted"/>
<evidence type="ECO:0000313" key="2">
    <source>
        <dbReference type="EMBL" id="MDT0650385.1"/>
    </source>
</evidence>